<dbReference type="AlphaFoldDB" id="A0A926IDU8"/>
<reference evidence="2" key="1">
    <citation type="submission" date="2020-08" db="EMBL/GenBank/DDBJ databases">
        <title>Genome public.</title>
        <authorList>
            <person name="Liu C."/>
            <person name="Sun Q."/>
        </authorList>
    </citation>
    <scope>NUCLEOTIDE SEQUENCE</scope>
    <source>
        <strain evidence="2">BX21</strain>
    </source>
</reference>
<dbReference type="Pfam" id="PF16289">
    <property type="entry name" value="PIN_12"/>
    <property type="match status" value="1"/>
</dbReference>
<dbReference type="EMBL" id="JACRTG010000001">
    <property type="protein sequence ID" value="MBC8586677.1"/>
    <property type="molecule type" value="Genomic_DNA"/>
</dbReference>
<organism evidence="2 3">
    <name type="scientific">Paratissierella segnis</name>
    <dbReference type="NCBI Taxonomy" id="2763679"/>
    <lineage>
        <taxon>Bacteria</taxon>
        <taxon>Bacillati</taxon>
        <taxon>Bacillota</taxon>
        <taxon>Tissierellia</taxon>
        <taxon>Tissierellales</taxon>
        <taxon>Tissierellaceae</taxon>
        <taxon>Paratissierella</taxon>
    </lineage>
</organism>
<keyword evidence="3" id="KW-1185">Reference proteome</keyword>
<gene>
    <name evidence="2" type="ORF">H8707_00260</name>
</gene>
<feature type="domain" description="DUF4935" evidence="1">
    <location>
        <begin position="8"/>
        <end position="179"/>
    </location>
</feature>
<dbReference type="InterPro" id="IPR032557">
    <property type="entry name" value="DUF4935"/>
</dbReference>
<evidence type="ECO:0000313" key="3">
    <source>
        <dbReference type="Proteomes" id="UP000601171"/>
    </source>
</evidence>
<dbReference type="Proteomes" id="UP000601171">
    <property type="component" value="Unassembled WGS sequence"/>
</dbReference>
<proteinExistence type="predicted"/>
<evidence type="ECO:0000313" key="2">
    <source>
        <dbReference type="EMBL" id="MBC8586677.1"/>
    </source>
</evidence>
<name>A0A926IDU8_9FIRM</name>
<evidence type="ECO:0000259" key="1">
    <source>
        <dbReference type="Pfam" id="PF16289"/>
    </source>
</evidence>
<comment type="caution">
    <text evidence="2">The sequence shown here is derived from an EMBL/GenBank/DDBJ whole genome shotgun (WGS) entry which is preliminary data.</text>
</comment>
<protein>
    <submittedName>
        <fullName evidence="2">DUF4935 domain-containing protein</fullName>
    </submittedName>
</protein>
<accession>A0A926IDU8</accession>
<dbReference type="RefSeq" id="WP_262428138.1">
    <property type="nucleotide sequence ID" value="NZ_JACRTG010000001.1"/>
</dbReference>
<sequence length="391" mass="45598">MLKYPISVFLDTNIFVATKYDFSEKGIFNILEKFIATGKINLYISSVVKGEILNRIKGEISKIDNKFKEARNFSFKTISINYLEQWSFSYLFSKPDKKQMLTEIIMDFETFLKNTNTTILDCSDIDCNQIIEDYFEGNPPFANSDNKRFEFPDAIMISKLKSIFNEENSVFVVSDDNKFREALKGHKGIETYDSLKEIFNLINKEQEIAYGIIVDLISDDMRSILCQSIYSALDKKDIDVDGTDCDRKGICHGYYYDDVYIDSIKDVDYKFISINEISADTVSVIVEAKAFISAICSYVDEDNSIWDSEEKEYIFLERINVYEEHTPEFECEFIFKNEIDEHKAELDIISINFDLQLNKDTRYKREIIPSSNPEEDAYADKMDALEEYYNH</sequence>